<evidence type="ECO:0000313" key="2">
    <source>
        <dbReference type="EMBL" id="MDO7880744.1"/>
    </source>
</evidence>
<keyword evidence="1" id="KW-0472">Membrane</keyword>
<keyword evidence="3" id="KW-1185">Reference proteome</keyword>
<name>A0ABT9BI94_9MICO</name>
<evidence type="ECO:0000313" key="3">
    <source>
        <dbReference type="Proteomes" id="UP001241072"/>
    </source>
</evidence>
<comment type="caution">
    <text evidence="2">The sequence shown here is derived from an EMBL/GenBank/DDBJ whole genome shotgun (WGS) entry which is preliminary data.</text>
</comment>
<feature type="transmembrane region" description="Helical" evidence="1">
    <location>
        <begin position="44"/>
        <end position="66"/>
    </location>
</feature>
<organism evidence="2 3">
    <name type="scientific">Antiquaquibacter soli</name>
    <dbReference type="NCBI Taxonomy" id="3064523"/>
    <lineage>
        <taxon>Bacteria</taxon>
        <taxon>Bacillati</taxon>
        <taxon>Actinomycetota</taxon>
        <taxon>Actinomycetes</taxon>
        <taxon>Micrococcales</taxon>
        <taxon>Microbacteriaceae</taxon>
        <taxon>Antiquaquibacter</taxon>
    </lineage>
</organism>
<reference evidence="2 3" key="1">
    <citation type="submission" date="2023-07" db="EMBL/GenBank/DDBJ databases">
        <title>Protaetiibacter sp. nov WY-16 isolated from soil.</title>
        <authorList>
            <person name="Liu B."/>
            <person name="Wan Y."/>
        </authorList>
    </citation>
    <scope>NUCLEOTIDE SEQUENCE [LARGE SCALE GENOMIC DNA]</scope>
    <source>
        <strain evidence="2 3">WY-16</strain>
    </source>
</reference>
<protein>
    <recommendedName>
        <fullName evidence="4">DUF2178 domain-containing protein</fullName>
    </recommendedName>
</protein>
<sequence length="139" mass="15203">MTYEERGTWVYLVVVLGTYGVYLGIVLSQLATTPAGDIDYVGPLLWSIGISIASAIVLRILVEMVTPRASQRADDRDRDIARTAERLGAWPLVAGAVAALVLAILRVDYFWIANAVYLGFAAQAVLTSIIRIGLYRRGF</sequence>
<evidence type="ECO:0008006" key="4">
    <source>
        <dbReference type="Google" id="ProtNLM"/>
    </source>
</evidence>
<feature type="transmembrane region" description="Helical" evidence="1">
    <location>
        <begin position="87"/>
        <end position="105"/>
    </location>
</feature>
<evidence type="ECO:0000256" key="1">
    <source>
        <dbReference type="SAM" id="Phobius"/>
    </source>
</evidence>
<dbReference type="RefSeq" id="WP_305001175.1">
    <property type="nucleotide sequence ID" value="NZ_JAUQUB010000001.1"/>
</dbReference>
<proteinExistence type="predicted"/>
<keyword evidence="1" id="KW-1133">Transmembrane helix</keyword>
<gene>
    <name evidence="2" type="ORF">Q5716_00720</name>
</gene>
<accession>A0ABT9BI94</accession>
<dbReference type="Proteomes" id="UP001241072">
    <property type="component" value="Unassembled WGS sequence"/>
</dbReference>
<feature type="transmembrane region" description="Helical" evidence="1">
    <location>
        <begin position="9"/>
        <end position="32"/>
    </location>
</feature>
<dbReference type="EMBL" id="JAUQUB010000001">
    <property type="protein sequence ID" value="MDO7880744.1"/>
    <property type="molecule type" value="Genomic_DNA"/>
</dbReference>
<keyword evidence="1" id="KW-0812">Transmembrane</keyword>
<feature type="transmembrane region" description="Helical" evidence="1">
    <location>
        <begin position="111"/>
        <end position="134"/>
    </location>
</feature>